<keyword evidence="10" id="KW-0665">Pyrimidine biosynthesis</keyword>
<evidence type="ECO:0000259" key="17">
    <source>
        <dbReference type="Pfam" id="PF06418"/>
    </source>
</evidence>
<dbReference type="InterPro" id="IPR027417">
    <property type="entry name" value="P-loop_NTPase"/>
</dbReference>
<dbReference type="Pfam" id="PF00117">
    <property type="entry name" value="GATase"/>
    <property type="match status" value="1"/>
</dbReference>
<evidence type="ECO:0000256" key="1">
    <source>
        <dbReference type="ARBA" id="ARBA00005171"/>
    </source>
</evidence>
<dbReference type="Pfam" id="PF06418">
    <property type="entry name" value="CTP_synth_N"/>
    <property type="match status" value="1"/>
</dbReference>
<accession>A0A2H0RL16</accession>
<name>A0A2H0RL16_9BACT</name>
<dbReference type="NCBIfam" id="NF003792">
    <property type="entry name" value="PRK05380.1"/>
    <property type="match status" value="1"/>
</dbReference>
<dbReference type="SUPFAM" id="SSF52540">
    <property type="entry name" value="P-loop containing nucleoside triphosphate hydrolases"/>
    <property type="match status" value="1"/>
</dbReference>
<dbReference type="InterPro" id="IPR017456">
    <property type="entry name" value="CTP_synthase_N"/>
</dbReference>
<keyword evidence="5" id="KW-0479">Metal-binding</keyword>
<dbReference type="GO" id="GO:0046872">
    <property type="term" value="F:metal ion binding"/>
    <property type="evidence" value="ECO:0007669"/>
    <property type="project" value="UniProtKB-KW"/>
</dbReference>
<evidence type="ECO:0000256" key="3">
    <source>
        <dbReference type="ARBA" id="ARBA00012291"/>
    </source>
</evidence>
<keyword evidence="4" id="KW-0436">Ligase</keyword>
<dbReference type="GO" id="GO:0019856">
    <property type="term" value="P:pyrimidine nucleobase biosynthetic process"/>
    <property type="evidence" value="ECO:0007669"/>
    <property type="project" value="TreeGrafter"/>
</dbReference>
<dbReference type="GO" id="GO:0005524">
    <property type="term" value="F:ATP binding"/>
    <property type="evidence" value="ECO:0007669"/>
    <property type="project" value="UniProtKB-KW"/>
</dbReference>
<evidence type="ECO:0000256" key="15">
    <source>
        <dbReference type="ARBA" id="ARBA00083191"/>
    </source>
</evidence>
<dbReference type="Gene3D" id="3.40.50.300">
    <property type="entry name" value="P-loop containing nucleotide triphosphate hydrolases"/>
    <property type="match status" value="1"/>
</dbReference>
<dbReference type="InterPro" id="IPR017926">
    <property type="entry name" value="GATASE"/>
</dbReference>
<comment type="pathway">
    <text evidence="1">Pyrimidine metabolism; CTP biosynthesis via de novo pathway; CTP from UDP: step 2/2.</text>
</comment>
<dbReference type="PANTHER" id="PTHR11550">
    <property type="entry name" value="CTP SYNTHASE"/>
    <property type="match status" value="1"/>
</dbReference>
<evidence type="ECO:0000256" key="11">
    <source>
        <dbReference type="ARBA" id="ARBA00047781"/>
    </source>
</evidence>
<dbReference type="GO" id="GO:0042802">
    <property type="term" value="F:identical protein binding"/>
    <property type="evidence" value="ECO:0007669"/>
    <property type="project" value="TreeGrafter"/>
</dbReference>
<protein>
    <recommendedName>
        <fullName evidence="12">CTP synthase</fullName>
        <ecNumber evidence="3">6.3.4.2</ecNumber>
    </recommendedName>
    <alternativeName>
        <fullName evidence="14">Cytidine 5'-triphosphate synthase</fullName>
    </alternativeName>
    <alternativeName>
        <fullName evidence="15">Cytidine triphosphate synthetase</fullName>
    </alternativeName>
    <alternativeName>
        <fullName evidence="13">UTP--ammonia ligase</fullName>
    </alternativeName>
</protein>
<comment type="similarity">
    <text evidence="2">Belongs to the CTP synthase family.</text>
</comment>
<evidence type="ECO:0000256" key="12">
    <source>
        <dbReference type="ARBA" id="ARBA00070745"/>
    </source>
</evidence>
<comment type="caution">
    <text evidence="18">The sequence shown here is derived from an EMBL/GenBank/DDBJ whole genome shotgun (WGS) entry which is preliminary data.</text>
</comment>
<dbReference type="PANTHER" id="PTHR11550:SF0">
    <property type="entry name" value="CTP SYNTHASE-RELATED"/>
    <property type="match status" value="1"/>
</dbReference>
<evidence type="ECO:0000256" key="14">
    <source>
        <dbReference type="ARBA" id="ARBA00079941"/>
    </source>
</evidence>
<dbReference type="InterPro" id="IPR004468">
    <property type="entry name" value="CTP_synthase"/>
</dbReference>
<evidence type="ECO:0000256" key="7">
    <source>
        <dbReference type="ARBA" id="ARBA00022840"/>
    </source>
</evidence>
<keyword evidence="6" id="KW-0547">Nucleotide-binding</keyword>
<evidence type="ECO:0000256" key="6">
    <source>
        <dbReference type="ARBA" id="ARBA00022741"/>
    </source>
</evidence>
<dbReference type="InterPro" id="IPR033828">
    <property type="entry name" value="GATase1_CTP_Synthase"/>
</dbReference>
<dbReference type="AlphaFoldDB" id="A0A2H0RL16"/>
<keyword evidence="9" id="KW-0315">Glutamine amidotransferase</keyword>
<reference evidence="18 19" key="1">
    <citation type="submission" date="2017-09" db="EMBL/GenBank/DDBJ databases">
        <title>Depth-based differentiation of microbial function through sediment-hosted aquifers and enrichment of novel symbionts in the deep terrestrial subsurface.</title>
        <authorList>
            <person name="Probst A.J."/>
            <person name="Ladd B."/>
            <person name="Jarett J.K."/>
            <person name="Geller-Mcgrath D.E."/>
            <person name="Sieber C.M."/>
            <person name="Emerson J.B."/>
            <person name="Anantharaman K."/>
            <person name="Thomas B.C."/>
            <person name="Malmstrom R."/>
            <person name="Stieglmeier M."/>
            <person name="Klingl A."/>
            <person name="Woyke T."/>
            <person name="Ryan C.M."/>
            <person name="Banfield J.F."/>
        </authorList>
    </citation>
    <scope>NUCLEOTIDE SEQUENCE [LARGE SCALE GENOMIC DNA]</scope>
    <source>
        <strain evidence="18">CG10_big_fil_rev_8_21_14_0_10_50_16</strain>
    </source>
</reference>
<evidence type="ECO:0000313" key="18">
    <source>
        <dbReference type="EMBL" id="PIR47242.1"/>
    </source>
</evidence>
<dbReference type="EMBL" id="PCYM01000010">
    <property type="protein sequence ID" value="PIR47242.1"/>
    <property type="molecule type" value="Genomic_DNA"/>
</dbReference>
<comment type="catalytic activity">
    <reaction evidence="11">
        <text>UTP + L-glutamine + ATP + H2O = CTP + L-glutamate + ADP + phosphate + 2 H(+)</text>
        <dbReference type="Rhea" id="RHEA:26426"/>
        <dbReference type="ChEBI" id="CHEBI:15377"/>
        <dbReference type="ChEBI" id="CHEBI:15378"/>
        <dbReference type="ChEBI" id="CHEBI:29985"/>
        <dbReference type="ChEBI" id="CHEBI:30616"/>
        <dbReference type="ChEBI" id="CHEBI:37563"/>
        <dbReference type="ChEBI" id="CHEBI:43474"/>
        <dbReference type="ChEBI" id="CHEBI:46398"/>
        <dbReference type="ChEBI" id="CHEBI:58359"/>
        <dbReference type="ChEBI" id="CHEBI:456216"/>
        <dbReference type="EC" id="6.3.4.2"/>
    </reaction>
</comment>
<dbReference type="CDD" id="cd01746">
    <property type="entry name" value="GATase1_CTP_Synthase"/>
    <property type="match status" value="1"/>
</dbReference>
<feature type="domain" description="Glutamine amidotransferase" evidence="16">
    <location>
        <begin position="307"/>
        <end position="535"/>
    </location>
</feature>
<dbReference type="GO" id="GO:0044210">
    <property type="term" value="P:'de novo' CTP biosynthetic process"/>
    <property type="evidence" value="ECO:0007669"/>
    <property type="project" value="UniProtKB-UniPathway"/>
</dbReference>
<dbReference type="Gene3D" id="3.40.50.880">
    <property type="match status" value="1"/>
</dbReference>
<dbReference type="GO" id="GO:0003883">
    <property type="term" value="F:CTP synthase activity"/>
    <property type="evidence" value="ECO:0007669"/>
    <property type="project" value="UniProtKB-EC"/>
</dbReference>
<organism evidence="18 19">
    <name type="scientific">Candidatus Uhrbacteria bacterium CG10_big_fil_rev_8_21_14_0_10_50_16</name>
    <dbReference type="NCBI Taxonomy" id="1975039"/>
    <lineage>
        <taxon>Bacteria</taxon>
        <taxon>Candidatus Uhriibacteriota</taxon>
    </lineage>
</organism>
<dbReference type="FunFam" id="3.40.50.300:FF:000009">
    <property type="entry name" value="CTP synthase"/>
    <property type="match status" value="1"/>
</dbReference>
<dbReference type="FunFam" id="3.40.50.880:FF:000002">
    <property type="entry name" value="CTP synthase"/>
    <property type="match status" value="1"/>
</dbReference>
<dbReference type="SUPFAM" id="SSF52317">
    <property type="entry name" value="Class I glutamine amidotransferase-like"/>
    <property type="match status" value="1"/>
</dbReference>
<evidence type="ECO:0000256" key="4">
    <source>
        <dbReference type="ARBA" id="ARBA00022598"/>
    </source>
</evidence>
<evidence type="ECO:0000256" key="8">
    <source>
        <dbReference type="ARBA" id="ARBA00022842"/>
    </source>
</evidence>
<dbReference type="InterPro" id="IPR029062">
    <property type="entry name" value="Class_I_gatase-like"/>
</dbReference>
<keyword evidence="7" id="KW-0067">ATP-binding</keyword>
<dbReference type="NCBIfam" id="TIGR00337">
    <property type="entry name" value="PyrG"/>
    <property type="match status" value="1"/>
</dbReference>
<evidence type="ECO:0000259" key="16">
    <source>
        <dbReference type="Pfam" id="PF00117"/>
    </source>
</evidence>
<dbReference type="PROSITE" id="PS51273">
    <property type="entry name" value="GATASE_TYPE_1"/>
    <property type="match status" value="1"/>
</dbReference>
<gene>
    <name evidence="18" type="ORF">COV06_04090</name>
</gene>
<evidence type="ECO:0000256" key="2">
    <source>
        <dbReference type="ARBA" id="ARBA00007533"/>
    </source>
</evidence>
<evidence type="ECO:0000256" key="9">
    <source>
        <dbReference type="ARBA" id="ARBA00022962"/>
    </source>
</evidence>
<evidence type="ECO:0000256" key="10">
    <source>
        <dbReference type="ARBA" id="ARBA00022975"/>
    </source>
</evidence>
<evidence type="ECO:0000256" key="5">
    <source>
        <dbReference type="ARBA" id="ARBA00022723"/>
    </source>
</evidence>
<evidence type="ECO:0000256" key="13">
    <source>
        <dbReference type="ARBA" id="ARBA00075170"/>
    </source>
</evidence>
<dbReference type="EC" id="6.3.4.2" evidence="3"/>
<dbReference type="Proteomes" id="UP000230084">
    <property type="component" value="Unassembled WGS sequence"/>
</dbReference>
<feature type="domain" description="CTP synthase N-terminal" evidence="17">
    <location>
        <begin position="4"/>
        <end position="266"/>
    </location>
</feature>
<evidence type="ECO:0000313" key="19">
    <source>
        <dbReference type="Proteomes" id="UP000230084"/>
    </source>
</evidence>
<keyword evidence="8" id="KW-0460">Magnesium</keyword>
<dbReference type="UniPathway" id="UPA00159">
    <property type="reaction ID" value="UER00277"/>
</dbReference>
<proteinExistence type="inferred from homology"/>
<sequence length="540" mass="60263">MPTKFIFVIGGVMSGVGKGASTASLGRVLKSKGFSVTAMKIDPYVNVDAGTMNPIEHGEVFVTIDGDETDQDMGNYERFLDEDITRENYMTTGRVYQSVINRERNMEYGGKCVQVVPHVPEEVIRRIDYVAKTKNVDFVLIEIGGTVGEYENILFLEALRMMKSRDFNSVRTILVSYLPVPPSIGEMKTKPTQHAVREAGRTGVTPDFLVCRSEETIDLPRREKLAQFCGVPANHIIAAANVSSIYKIPQLFDEQGFGDSVLKSFGMKVSKSHLKEWRELAETIEHATETVSIGVIGKYFATGDFVLPDVYLSVLEAIKHASWALGRKPVISWLNSEDYETDPSKLNELKELDGILIPGGFGTRGIEGKILAIQYAREHKIPYFGICYGMQCAVIEYARNVLGIAEANTVEMNPHASNPVIHLMENQHKNVNQGTLGGTLRLGTYPCNLTPKTITAKAYGAKQIQERHRHRYEYNNDYREQLEGAGLIVSGESPDGQLVEIIELTDHPFFVGVQFHPEFQSRPLRPHPLFKAFVQAAIEK</sequence>
<dbReference type="GO" id="GO:0097268">
    <property type="term" value="C:cytoophidium"/>
    <property type="evidence" value="ECO:0007669"/>
    <property type="project" value="UniProtKB-ARBA"/>
</dbReference>